<gene>
    <name evidence="3" type="ORF">UFOPK1835_00910</name>
</gene>
<evidence type="ECO:0000256" key="2">
    <source>
        <dbReference type="SAM" id="Phobius"/>
    </source>
</evidence>
<proteinExistence type="predicted"/>
<feature type="region of interest" description="Disordered" evidence="1">
    <location>
        <begin position="1"/>
        <end position="27"/>
    </location>
</feature>
<reference evidence="3" key="1">
    <citation type="submission" date="2020-05" db="EMBL/GenBank/DDBJ databases">
        <authorList>
            <person name="Chiriac C."/>
            <person name="Salcher M."/>
            <person name="Ghai R."/>
            <person name="Kavagutti S V."/>
        </authorList>
    </citation>
    <scope>NUCLEOTIDE SEQUENCE</scope>
</reference>
<dbReference type="AlphaFoldDB" id="A0A6J6HHY1"/>
<evidence type="ECO:0000256" key="1">
    <source>
        <dbReference type="SAM" id="MobiDB-lite"/>
    </source>
</evidence>
<keyword evidence="2" id="KW-1133">Transmembrane helix</keyword>
<protein>
    <submittedName>
        <fullName evidence="3">Unannotated protein</fullName>
    </submittedName>
</protein>
<feature type="transmembrane region" description="Helical" evidence="2">
    <location>
        <begin position="31"/>
        <end position="52"/>
    </location>
</feature>
<name>A0A6J6HHY1_9ZZZZ</name>
<keyword evidence="2" id="KW-0472">Membrane</keyword>
<evidence type="ECO:0000313" key="3">
    <source>
        <dbReference type="EMBL" id="CAB4608248.1"/>
    </source>
</evidence>
<accession>A0A6J6HHY1</accession>
<dbReference type="EMBL" id="CAEZUP010000031">
    <property type="protein sequence ID" value="CAB4608248.1"/>
    <property type="molecule type" value="Genomic_DNA"/>
</dbReference>
<sequence length="73" mass="8094">MQNEHDNPGTDEPTMPENKRRRGVGDRGEGVISAAIAVLIMAFLGAAMWVGFQQMWKTTESTTNEKIMQIGSR</sequence>
<organism evidence="3">
    <name type="scientific">freshwater metagenome</name>
    <dbReference type="NCBI Taxonomy" id="449393"/>
    <lineage>
        <taxon>unclassified sequences</taxon>
        <taxon>metagenomes</taxon>
        <taxon>ecological metagenomes</taxon>
    </lineage>
</organism>
<keyword evidence="2" id="KW-0812">Transmembrane</keyword>